<keyword evidence="1" id="KW-1133">Transmembrane helix</keyword>
<evidence type="ECO:0000256" key="1">
    <source>
        <dbReference type="SAM" id="Phobius"/>
    </source>
</evidence>
<keyword evidence="1" id="KW-0812">Transmembrane</keyword>
<proteinExistence type="predicted"/>
<feature type="transmembrane region" description="Helical" evidence="1">
    <location>
        <begin position="12"/>
        <end position="33"/>
    </location>
</feature>
<keyword evidence="3" id="KW-1185">Reference proteome</keyword>
<evidence type="ECO:0000313" key="2">
    <source>
        <dbReference type="EMBL" id="NIJ07278.1"/>
    </source>
</evidence>
<organism evidence="2 3">
    <name type="scientific">Sphingomonas vulcanisoli</name>
    <dbReference type="NCBI Taxonomy" id="1658060"/>
    <lineage>
        <taxon>Bacteria</taxon>
        <taxon>Pseudomonadati</taxon>
        <taxon>Pseudomonadota</taxon>
        <taxon>Alphaproteobacteria</taxon>
        <taxon>Sphingomonadales</taxon>
        <taxon>Sphingomonadaceae</taxon>
        <taxon>Sphingomonas</taxon>
    </lineage>
</organism>
<gene>
    <name evidence="2" type="ORF">FHS31_000874</name>
</gene>
<dbReference type="InterPro" id="IPR007251">
    <property type="entry name" value="Iron_permease_Fet4"/>
</dbReference>
<dbReference type="Proteomes" id="UP000727456">
    <property type="component" value="Unassembled WGS sequence"/>
</dbReference>
<dbReference type="EMBL" id="JAAOZC010000002">
    <property type="protein sequence ID" value="NIJ07278.1"/>
    <property type="molecule type" value="Genomic_DNA"/>
</dbReference>
<protein>
    <submittedName>
        <fullName evidence="2">Low affinity Fe/Cu permease</fullName>
    </submittedName>
</protein>
<name>A0ABX0TQB2_9SPHN</name>
<reference evidence="2 3" key="1">
    <citation type="submission" date="2020-03" db="EMBL/GenBank/DDBJ databases">
        <title>Genomic Encyclopedia of Type Strains, Phase III (KMG-III): the genomes of soil and plant-associated and newly described type strains.</title>
        <authorList>
            <person name="Whitman W."/>
        </authorList>
    </citation>
    <scope>NUCLEOTIDE SEQUENCE [LARGE SCALE GENOMIC DNA]</scope>
    <source>
        <strain evidence="2 3">CECT 8804</strain>
    </source>
</reference>
<evidence type="ECO:0000313" key="3">
    <source>
        <dbReference type="Proteomes" id="UP000727456"/>
    </source>
</evidence>
<feature type="transmembrane region" description="Helical" evidence="1">
    <location>
        <begin position="45"/>
        <end position="65"/>
    </location>
</feature>
<dbReference type="Pfam" id="PF04120">
    <property type="entry name" value="Iron_permease"/>
    <property type="match status" value="1"/>
</dbReference>
<accession>A0ABX0TQB2</accession>
<sequence length="140" mass="15848">MLDRFFTAISTGIAAWVGQPSAFVIATATIIIWGLTGPVFHYSDTWQLVVNTATTIITFLMVFLIQNSQNRDAAAMQAKLDELIRAVDDARGQFIGIEHKTDHEIQRIRADLEKECQDAQEIEAGKPHSDQYLDRLMQRR</sequence>
<keyword evidence="1" id="KW-0472">Membrane</keyword>
<comment type="caution">
    <text evidence="2">The sequence shown here is derived from an EMBL/GenBank/DDBJ whole genome shotgun (WGS) entry which is preliminary data.</text>
</comment>